<keyword evidence="3" id="KW-1185">Reference proteome</keyword>
<organism evidence="2 3">
    <name type="scientific">Oryza meyeriana var. granulata</name>
    <dbReference type="NCBI Taxonomy" id="110450"/>
    <lineage>
        <taxon>Eukaryota</taxon>
        <taxon>Viridiplantae</taxon>
        <taxon>Streptophyta</taxon>
        <taxon>Embryophyta</taxon>
        <taxon>Tracheophyta</taxon>
        <taxon>Spermatophyta</taxon>
        <taxon>Magnoliopsida</taxon>
        <taxon>Liliopsida</taxon>
        <taxon>Poales</taxon>
        <taxon>Poaceae</taxon>
        <taxon>BOP clade</taxon>
        <taxon>Oryzoideae</taxon>
        <taxon>Oryzeae</taxon>
        <taxon>Oryzinae</taxon>
        <taxon>Oryza</taxon>
        <taxon>Oryza meyeriana</taxon>
    </lineage>
</organism>
<feature type="region of interest" description="Disordered" evidence="1">
    <location>
        <begin position="1"/>
        <end position="47"/>
    </location>
</feature>
<comment type="caution">
    <text evidence="2">The sequence shown here is derived from an EMBL/GenBank/DDBJ whole genome shotgun (WGS) entry which is preliminary data.</text>
</comment>
<dbReference type="EMBL" id="SPHZ02000012">
    <property type="protein sequence ID" value="KAF0888268.1"/>
    <property type="molecule type" value="Genomic_DNA"/>
</dbReference>
<dbReference type="AlphaFoldDB" id="A0A6G1BJP6"/>
<name>A0A6G1BJP6_9ORYZ</name>
<dbReference type="Proteomes" id="UP000479710">
    <property type="component" value="Unassembled WGS sequence"/>
</dbReference>
<dbReference type="OrthoDB" id="687568at2759"/>
<sequence>MGQYCSSSRQPVADDGAAADGFKRQEQQQPLKTAEPPRRKAMKHAYDASSQDDLVLVVSLDSITKIG</sequence>
<evidence type="ECO:0000313" key="3">
    <source>
        <dbReference type="Proteomes" id="UP000479710"/>
    </source>
</evidence>
<accession>A0A6G1BJP6</accession>
<reference evidence="2 3" key="1">
    <citation type="submission" date="2019-11" db="EMBL/GenBank/DDBJ databases">
        <title>Whole genome sequence of Oryza granulata.</title>
        <authorList>
            <person name="Li W."/>
        </authorList>
    </citation>
    <scope>NUCLEOTIDE SEQUENCE [LARGE SCALE GENOMIC DNA]</scope>
    <source>
        <strain evidence="3">cv. Menghai</strain>
        <tissue evidence="2">Leaf</tissue>
    </source>
</reference>
<feature type="compositionally biased region" description="Polar residues" evidence="1">
    <location>
        <begin position="1"/>
        <end position="10"/>
    </location>
</feature>
<proteinExistence type="predicted"/>
<evidence type="ECO:0000313" key="2">
    <source>
        <dbReference type="EMBL" id="KAF0888268.1"/>
    </source>
</evidence>
<evidence type="ECO:0000256" key="1">
    <source>
        <dbReference type="SAM" id="MobiDB-lite"/>
    </source>
</evidence>
<protein>
    <submittedName>
        <fullName evidence="2">Uncharacterized protein</fullName>
    </submittedName>
</protein>
<gene>
    <name evidence="2" type="ORF">E2562_013714</name>
</gene>